<evidence type="ECO:0000259" key="1">
    <source>
        <dbReference type="Pfam" id="PF24764"/>
    </source>
</evidence>
<dbReference type="EMBL" id="WKFB01000403">
    <property type="protein sequence ID" value="KAF6724161.1"/>
    <property type="molecule type" value="Genomic_DNA"/>
</dbReference>
<dbReference type="Proteomes" id="UP000646548">
    <property type="component" value="Unassembled WGS sequence"/>
</dbReference>
<feature type="domain" description="Integrase core" evidence="1">
    <location>
        <begin position="199"/>
        <end position="283"/>
    </location>
</feature>
<sequence length="349" mass="39410">MALSNLREVVAARVEERAATPIGTEFVEGIKGHWKYQVSKEILQNLVGSDPTIPCISVLMGISTSTVKRALHENDIGVRRTYSIISNEQLDDLGRLRALGHRITWNRIWASMKRVYAVGVVTRATHVGCVVRKSYSVQAPLSLVHVDTNHKLIRYVFVIFGGIDGFSRKIVYLGASTDNKASTAFRFFFGFVEKNGLPSRIERLWRDLWMEVTSTYYHVLHSLEEEGSLDPTNYLHLFAAHYVFLPRLQSELCTFIDGWNNHPLRKEQNLTPNQLWEMGRTQNPVSTTDHQQHDFDPIPAIDEDGEELQGIVVPPLTCPLTQQSLANLRATICPTAASDDHGQGLYILE</sequence>
<dbReference type="PANTHER" id="PTHR46791">
    <property type="entry name" value="EXPRESSED PROTEIN"/>
    <property type="match status" value="1"/>
</dbReference>
<reference evidence="2" key="1">
    <citation type="journal article" name="BMC Genomics">
        <title>Long-read sequencing and de novo genome assembly of marine medaka (Oryzias melastigma).</title>
        <authorList>
            <person name="Liang P."/>
            <person name="Saqib H.S.A."/>
            <person name="Ni X."/>
            <person name="Shen Y."/>
        </authorList>
    </citation>
    <scope>NUCLEOTIDE SEQUENCE</scope>
    <source>
        <strain evidence="2">Bigg-433</strain>
    </source>
</reference>
<evidence type="ECO:0000313" key="3">
    <source>
        <dbReference type="Proteomes" id="UP000646548"/>
    </source>
</evidence>
<protein>
    <recommendedName>
        <fullName evidence="1">Integrase core domain-containing protein</fullName>
    </recommendedName>
</protein>
<dbReference type="InterPro" id="IPR058913">
    <property type="entry name" value="Integrase_dom_put"/>
</dbReference>
<gene>
    <name evidence="2" type="ORF">FQA47_023876</name>
</gene>
<name>A0A834F7E6_ORYME</name>
<dbReference type="Pfam" id="PF24764">
    <property type="entry name" value="rva_4"/>
    <property type="match status" value="1"/>
</dbReference>
<comment type="caution">
    <text evidence="2">The sequence shown here is derived from an EMBL/GenBank/DDBJ whole genome shotgun (WGS) entry which is preliminary data.</text>
</comment>
<accession>A0A834F7E6</accession>
<organism evidence="2 3">
    <name type="scientific">Oryzias melastigma</name>
    <name type="common">Marine medaka</name>
    <dbReference type="NCBI Taxonomy" id="30732"/>
    <lineage>
        <taxon>Eukaryota</taxon>
        <taxon>Metazoa</taxon>
        <taxon>Chordata</taxon>
        <taxon>Craniata</taxon>
        <taxon>Vertebrata</taxon>
        <taxon>Euteleostomi</taxon>
        <taxon>Actinopterygii</taxon>
        <taxon>Neopterygii</taxon>
        <taxon>Teleostei</taxon>
        <taxon>Neoteleostei</taxon>
        <taxon>Acanthomorphata</taxon>
        <taxon>Ovalentaria</taxon>
        <taxon>Atherinomorphae</taxon>
        <taxon>Beloniformes</taxon>
        <taxon>Adrianichthyidae</taxon>
        <taxon>Oryziinae</taxon>
        <taxon>Oryzias</taxon>
    </lineage>
</organism>
<dbReference type="AlphaFoldDB" id="A0A834F7E6"/>
<proteinExistence type="predicted"/>
<evidence type="ECO:0000313" key="2">
    <source>
        <dbReference type="EMBL" id="KAF6724161.1"/>
    </source>
</evidence>
<dbReference type="PANTHER" id="PTHR46791:SF11">
    <property type="entry name" value="INTEGRASE CATALYTIC DOMAIN-CONTAINING PROTEIN"/>
    <property type="match status" value="1"/>
</dbReference>